<keyword evidence="2" id="KW-0963">Cytoplasm</keyword>
<name>A0A9Q0XHY4_9SAUR</name>
<comment type="subcellular location">
    <subcellularLocation>
        <location evidence="1">Cytoplasm</location>
        <location evidence="1">Cytoskeleton</location>
        <location evidence="1">Spindle</location>
    </subcellularLocation>
</comment>
<feature type="coiled-coil region" evidence="4">
    <location>
        <begin position="232"/>
        <end position="426"/>
    </location>
</feature>
<dbReference type="OrthoDB" id="419631at2759"/>
<dbReference type="Proteomes" id="UP001142489">
    <property type="component" value="Unassembled WGS sequence"/>
</dbReference>
<keyword evidence="4" id="KW-0175">Coiled coil</keyword>
<evidence type="ECO:0000256" key="1">
    <source>
        <dbReference type="ARBA" id="ARBA00004186"/>
    </source>
</evidence>
<evidence type="ECO:0000259" key="6">
    <source>
        <dbReference type="Pfam" id="PF15908"/>
    </source>
</evidence>
<feature type="region of interest" description="Disordered" evidence="5">
    <location>
        <begin position="1"/>
        <end position="66"/>
    </location>
</feature>
<dbReference type="EMBL" id="JAPFRF010000011">
    <property type="protein sequence ID" value="KAJ7316254.1"/>
    <property type="molecule type" value="Genomic_DNA"/>
</dbReference>
<feature type="compositionally biased region" description="Basic and acidic residues" evidence="5">
    <location>
        <begin position="179"/>
        <end position="189"/>
    </location>
</feature>
<proteinExistence type="predicted"/>
<dbReference type="GO" id="GO:0016020">
    <property type="term" value="C:membrane"/>
    <property type="evidence" value="ECO:0007669"/>
    <property type="project" value="TreeGrafter"/>
</dbReference>
<feature type="region of interest" description="Disordered" evidence="5">
    <location>
        <begin position="174"/>
        <end position="202"/>
    </location>
</feature>
<dbReference type="Pfam" id="PF15908">
    <property type="entry name" value="HMMR_C"/>
    <property type="match status" value="1"/>
</dbReference>
<feature type="region of interest" description="Disordered" evidence="5">
    <location>
        <begin position="657"/>
        <end position="679"/>
    </location>
</feature>
<dbReference type="Pfam" id="PF15905">
    <property type="entry name" value="HMMR_N"/>
    <property type="match status" value="1"/>
</dbReference>
<keyword evidence="8" id="KW-1185">Reference proteome</keyword>
<dbReference type="PANTHER" id="PTHR18956">
    <property type="entry name" value="HYALURONAN MEDIATED MOTILITY RECEPTOR"/>
    <property type="match status" value="1"/>
</dbReference>
<feature type="domain" description="Hyaluronan-mediated motility receptor C-terminal" evidence="6">
    <location>
        <begin position="522"/>
        <end position="673"/>
    </location>
</feature>
<comment type="caution">
    <text evidence="7">The sequence shown here is derived from an EMBL/GenBank/DDBJ whole genome shotgun (WGS) entry which is preliminary data.</text>
</comment>
<dbReference type="GO" id="GO:0005540">
    <property type="term" value="F:hyaluronic acid binding"/>
    <property type="evidence" value="ECO:0007669"/>
    <property type="project" value="InterPro"/>
</dbReference>
<accession>A0A9Q0XHY4</accession>
<feature type="coiled-coil region" evidence="4">
    <location>
        <begin position="77"/>
        <end position="132"/>
    </location>
</feature>
<reference evidence="7" key="1">
    <citation type="journal article" date="2023" name="DNA Res.">
        <title>Chromosome-level genome assembly of Phrynocephalus forsythii using third-generation DNA sequencing and Hi-C analysis.</title>
        <authorList>
            <person name="Qi Y."/>
            <person name="Zhao W."/>
            <person name="Zhao Y."/>
            <person name="Niu C."/>
            <person name="Cao S."/>
            <person name="Zhang Y."/>
        </authorList>
    </citation>
    <scope>NUCLEOTIDE SEQUENCE</scope>
    <source>
        <tissue evidence="7">Muscle</tissue>
    </source>
</reference>
<gene>
    <name evidence="7" type="ORF">JRQ81_002416</name>
</gene>
<protein>
    <recommendedName>
        <fullName evidence="6">Hyaluronan-mediated motility receptor C-terminal domain-containing protein</fullName>
    </recommendedName>
</protein>
<dbReference type="InterPro" id="IPR026203">
    <property type="entry name" value="IHABP"/>
</dbReference>
<feature type="coiled-coil region" evidence="4">
    <location>
        <begin position="549"/>
        <end position="648"/>
    </location>
</feature>
<evidence type="ECO:0000313" key="8">
    <source>
        <dbReference type="Proteomes" id="UP001142489"/>
    </source>
</evidence>
<dbReference type="PANTHER" id="PTHR18956:SF6">
    <property type="entry name" value="HYALURONAN MEDIATED MOTILITY RECEPTOR"/>
    <property type="match status" value="1"/>
</dbReference>
<feature type="compositionally biased region" description="Basic and acidic residues" evidence="5">
    <location>
        <begin position="10"/>
        <end position="20"/>
    </location>
</feature>
<organism evidence="7 8">
    <name type="scientific">Phrynocephalus forsythii</name>
    <dbReference type="NCBI Taxonomy" id="171643"/>
    <lineage>
        <taxon>Eukaryota</taxon>
        <taxon>Metazoa</taxon>
        <taxon>Chordata</taxon>
        <taxon>Craniata</taxon>
        <taxon>Vertebrata</taxon>
        <taxon>Euteleostomi</taxon>
        <taxon>Lepidosauria</taxon>
        <taxon>Squamata</taxon>
        <taxon>Bifurcata</taxon>
        <taxon>Unidentata</taxon>
        <taxon>Episquamata</taxon>
        <taxon>Toxicofera</taxon>
        <taxon>Iguania</taxon>
        <taxon>Acrodonta</taxon>
        <taxon>Agamidae</taxon>
        <taxon>Agaminae</taxon>
        <taxon>Phrynocephalus</taxon>
    </lineage>
</organism>
<dbReference type="GO" id="GO:0005819">
    <property type="term" value="C:spindle"/>
    <property type="evidence" value="ECO:0007669"/>
    <property type="project" value="UniProtKB-SubCell"/>
</dbReference>
<feature type="compositionally biased region" description="Basic and acidic residues" evidence="5">
    <location>
        <begin position="51"/>
        <end position="66"/>
    </location>
</feature>
<feature type="coiled-coil region" evidence="4">
    <location>
        <begin position="466"/>
        <end position="518"/>
    </location>
</feature>
<dbReference type="AlphaFoldDB" id="A0A9Q0XHY4"/>
<evidence type="ECO:0000313" key="7">
    <source>
        <dbReference type="EMBL" id="KAJ7316254.1"/>
    </source>
</evidence>
<evidence type="ECO:0000256" key="4">
    <source>
        <dbReference type="SAM" id="Coils"/>
    </source>
</evidence>
<evidence type="ECO:0000256" key="2">
    <source>
        <dbReference type="ARBA" id="ARBA00022490"/>
    </source>
</evidence>
<evidence type="ECO:0000256" key="3">
    <source>
        <dbReference type="ARBA" id="ARBA00023212"/>
    </source>
</evidence>
<keyword evidence="3" id="KW-0206">Cytoskeleton</keyword>
<evidence type="ECO:0000256" key="5">
    <source>
        <dbReference type="SAM" id="MobiDB-lite"/>
    </source>
</evidence>
<sequence>MSFPKAPIRRFNEAPRDHESQQNANIFKQPPSPSNGRKIESFRPRSSSSGKRPEKDSKDSRKQRELEREIRVLIGERTQKDKRLQALEDDLAKAESKLGALLREKTSLLATVASLEKQLLELRRSNELLKTKCFEEGTQKKMSSLWTEVMKLRHQLNAKKVTFVRQGNMETKMNPAQETLERSKEKAAPQEEQLTTSETQAEEKCDPDKLLESIAELGNVAAQIDDKYTLEVARLEGIIEAKNREIEILQSNLQVKETTFSTQIEELNEKCKMLEQQKEKILSEHGEKEQSVDAEIKQLKEQLNLENQEHHKLKEICKEDSVAMHQKLLTFQEEVAKEREVLERELKETMNEVEKLHIKEDETEKLLKHLEEEAKSQAEKLAQVETKLRRKNAEIKKMVDAHSSAIEKMQEEHNTTKYKLAEITAEFEIYKAHVTEETARLKQEKTTMQEKILEMSKAIHQRTGVVQEVQQAKEEYARMLQDAQTKLALKEEEITRIKESSAEQMVNLEARLEKQSVDFQKQLEWERRTIAEKLEADYKEGIETWRSLYEDLSNKVKPFQQQLDAYEVEKNALLNEHGAAQEELNKINNAYAKLLGHQNQKQKIKHVMKLKEENTQLKQELSRVRSQLAKEKQVREELQDQVNKIQGVKRFDPSKAFQHSAKENVAPRTPFQESKCDPETSKINKHKKSSYFSVYCIFTTQQVTEEKTCCFLLQKKKCTEASETVREKKITDLSHLNCVFICRTF</sequence>
<dbReference type="InterPro" id="IPR031794">
    <property type="entry name" value="HMMR_C"/>
</dbReference>